<dbReference type="InterPro" id="IPR036236">
    <property type="entry name" value="Znf_C2H2_sf"/>
</dbReference>
<reference evidence="15" key="1">
    <citation type="journal article" date="2016" name="Sci. Rep.">
        <title>Molecular characterization of firefly nuptial gifts: a multi-omics approach sheds light on postcopulatory sexual selection.</title>
        <authorList>
            <person name="Al-Wathiqui N."/>
            <person name="Fallon T.R."/>
            <person name="South A."/>
            <person name="Weng J.K."/>
            <person name="Lewis S.M."/>
        </authorList>
    </citation>
    <scope>NUCLEOTIDE SEQUENCE</scope>
</reference>
<keyword evidence="9" id="KW-0539">Nucleus</keyword>
<feature type="domain" description="C2H2-type" evidence="13">
    <location>
        <begin position="183"/>
        <end position="211"/>
    </location>
</feature>
<dbReference type="GO" id="GO:0000981">
    <property type="term" value="F:DNA-binding transcription factor activity, RNA polymerase II-specific"/>
    <property type="evidence" value="ECO:0007669"/>
    <property type="project" value="TreeGrafter"/>
</dbReference>
<organism evidence="15">
    <name type="scientific">Photinus pyralis</name>
    <name type="common">Common eastern firefly</name>
    <name type="synonym">Lampyris pyralis</name>
    <dbReference type="NCBI Taxonomy" id="7054"/>
    <lineage>
        <taxon>Eukaryota</taxon>
        <taxon>Metazoa</taxon>
        <taxon>Ecdysozoa</taxon>
        <taxon>Arthropoda</taxon>
        <taxon>Hexapoda</taxon>
        <taxon>Insecta</taxon>
        <taxon>Pterygota</taxon>
        <taxon>Neoptera</taxon>
        <taxon>Endopterygota</taxon>
        <taxon>Coleoptera</taxon>
        <taxon>Polyphaga</taxon>
        <taxon>Elateriformia</taxon>
        <taxon>Elateroidea</taxon>
        <taxon>Lampyridae</taxon>
        <taxon>Lampyrinae</taxon>
        <taxon>Photinus</taxon>
    </lineage>
</organism>
<dbReference type="Pfam" id="PF07776">
    <property type="entry name" value="zf-AD"/>
    <property type="match status" value="1"/>
</dbReference>
<dbReference type="FunFam" id="3.30.160.60:FF:000202">
    <property type="entry name" value="Zinc finger protein 574"/>
    <property type="match status" value="1"/>
</dbReference>
<dbReference type="FunFam" id="3.30.160.60:FF:001498">
    <property type="entry name" value="Zinc finger protein 404"/>
    <property type="match status" value="1"/>
</dbReference>
<dbReference type="OrthoDB" id="4748970at2759"/>
<sequence>MEATEDWRSYATICRLCMQRDGFMLGIFNHIRGKEKSIYRKIMDCTDLQISSGDGLPTCICHRCLYKIELCIEFKQQCSMSDATLRQINGMPAKQTTENSSIVMSKNYTQDDEAIVVVDPLVLDYDSEYDSENEQQSDIDNPELNDLYEFRNVFMCKFCDQAFTGKTECASHESSAHNHNVPYNCTECDMGFGDRAQYSAHLKSVHQNDKPYNCPQCERTFARRSDLRKHTIVHTGIKPFTCNICFKSFSRNTNLSKHMRIHSGQKPFVCPKCPKTFISKGDLTRHAIIHSGQKPFRCNYCHLSFGRRDKLMRHEKRHFPQTNSEDKSQELELMRQNLSINDYGYKNETENTMEATTDPEKQEEWASSENMIINLDPFNHNSYGNPDNTPRSDLHSEAEPVDTEQQDGVSAPSDINTDNIENTAPADAELAPPLDHITGDSVSAKNEVKPKINMNNVKRYPCLRCNKRFSNPEDLKLHMTSHTSERPYNCNMCSKTFLRKRELDRHLATHTGMKPFKCPSCDKRFGRKDKLVRHIRIHDINKEHICVICGASFNRKDGLAHHMKTHARDNTDIALNIL</sequence>
<evidence type="ECO:0000313" key="16">
    <source>
        <dbReference type="EMBL" id="KAB0789976.1"/>
    </source>
</evidence>
<evidence type="ECO:0000256" key="8">
    <source>
        <dbReference type="ARBA" id="ARBA00023163"/>
    </source>
</evidence>
<dbReference type="PROSITE" id="PS00028">
    <property type="entry name" value="ZINC_FINGER_C2H2_1"/>
    <property type="match status" value="10"/>
</dbReference>
<evidence type="ECO:0000256" key="12">
    <source>
        <dbReference type="SAM" id="MobiDB-lite"/>
    </source>
</evidence>
<dbReference type="EMBL" id="GEZM01075749">
    <property type="protein sequence ID" value="JAV63986.1"/>
    <property type="molecule type" value="Transcribed_RNA"/>
</dbReference>
<evidence type="ECO:0000313" key="15">
    <source>
        <dbReference type="EMBL" id="JAV63986.1"/>
    </source>
</evidence>
<evidence type="ECO:0008006" key="18">
    <source>
        <dbReference type="Google" id="ProtNLM"/>
    </source>
</evidence>
<name>A0A1Y1KX68_PHOPY</name>
<keyword evidence="8" id="KW-0804">Transcription</keyword>
<feature type="domain" description="C2H2-type" evidence="13">
    <location>
        <begin position="544"/>
        <end position="571"/>
    </location>
</feature>
<dbReference type="AlphaFoldDB" id="A0A1Y1KX68"/>
<dbReference type="PANTHER" id="PTHR24394:SF44">
    <property type="entry name" value="ZINC FINGER PROTEIN 271-LIKE"/>
    <property type="match status" value="1"/>
</dbReference>
<feature type="domain" description="ZAD" evidence="14">
    <location>
        <begin position="12"/>
        <end position="88"/>
    </location>
</feature>
<proteinExistence type="predicted"/>
<evidence type="ECO:0000256" key="6">
    <source>
        <dbReference type="ARBA" id="ARBA00023015"/>
    </source>
</evidence>
<dbReference type="EMBL" id="VVIM01002117">
    <property type="protein sequence ID" value="KAB0789976.1"/>
    <property type="molecule type" value="Genomic_DNA"/>
</dbReference>
<comment type="subcellular location">
    <subcellularLocation>
        <location evidence="1">Nucleus</location>
    </subcellularLocation>
</comment>
<keyword evidence="5 11" id="KW-0862">Zinc</keyword>
<evidence type="ECO:0000256" key="5">
    <source>
        <dbReference type="ARBA" id="ARBA00022833"/>
    </source>
</evidence>
<dbReference type="FunFam" id="3.30.160.60:FF:000425">
    <property type="entry name" value="PLAG1 like zinc finger 1"/>
    <property type="match status" value="1"/>
</dbReference>
<dbReference type="SMART" id="SM00868">
    <property type="entry name" value="zf-AD"/>
    <property type="match status" value="1"/>
</dbReference>
<dbReference type="PANTHER" id="PTHR24394">
    <property type="entry name" value="ZINC FINGER PROTEIN"/>
    <property type="match status" value="1"/>
</dbReference>
<keyword evidence="4 10" id="KW-0863">Zinc-finger</keyword>
<dbReference type="SUPFAM" id="SSF57667">
    <property type="entry name" value="beta-beta-alpha zinc fingers"/>
    <property type="match status" value="5"/>
</dbReference>
<evidence type="ECO:0000256" key="1">
    <source>
        <dbReference type="ARBA" id="ARBA00004123"/>
    </source>
</evidence>
<feature type="binding site" evidence="11">
    <location>
        <position position="64"/>
    </location>
    <ligand>
        <name>Zn(2+)</name>
        <dbReference type="ChEBI" id="CHEBI:29105"/>
    </ligand>
</feature>
<evidence type="ECO:0000259" key="13">
    <source>
        <dbReference type="PROSITE" id="PS50157"/>
    </source>
</evidence>
<evidence type="ECO:0000256" key="9">
    <source>
        <dbReference type="ARBA" id="ARBA00023242"/>
    </source>
</evidence>
<dbReference type="Pfam" id="PF00096">
    <property type="entry name" value="zf-C2H2"/>
    <property type="match status" value="7"/>
</dbReference>
<dbReference type="Gene3D" id="3.40.1800.20">
    <property type="match status" value="1"/>
</dbReference>
<feature type="domain" description="C2H2-type" evidence="13">
    <location>
        <begin position="488"/>
        <end position="515"/>
    </location>
</feature>
<dbReference type="GO" id="GO:0032502">
    <property type="term" value="P:developmental process"/>
    <property type="evidence" value="ECO:0007669"/>
    <property type="project" value="UniProtKB-ARBA"/>
</dbReference>
<dbReference type="Gene3D" id="3.30.160.60">
    <property type="entry name" value="Classic Zinc Finger"/>
    <property type="match status" value="9"/>
</dbReference>
<dbReference type="SUPFAM" id="SSF57716">
    <property type="entry name" value="Glucocorticoid receptor-like (DNA-binding domain)"/>
    <property type="match status" value="1"/>
</dbReference>
<dbReference type="InterPro" id="IPR013087">
    <property type="entry name" value="Znf_C2H2_type"/>
</dbReference>
<evidence type="ECO:0000313" key="17">
    <source>
        <dbReference type="Proteomes" id="UP000327044"/>
    </source>
</evidence>
<dbReference type="FunFam" id="3.30.160.60:FF:000624">
    <property type="entry name" value="zinc finger protein 697"/>
    <property type="match status" value="1"/>
</dbReference>
<keyword evidence="2 11" id="KW-0479">Metal-binding</keyword>
<dbReference type="Pfam" id="PF12874">
    <property type="entry name" value="zf-met"/>
    <property type="match status" value="1"/>
</dbReference>
<keyword evidence="3" id="KW-0677">Repeat</keyword>
<feature type="domain" description="C2H2-type" evidence="13">
    <location>
        <begin position="240"/>
        <end position="267"/>
    </location>
</feature>
<dbReference type="GO" id="GO:0003677">
    <property type="term" value="F:DNA binding"/>
    <property type="evidence" value="ECO:0007669"/>
    <property type="project" value="UniProtKB-KW"/>
</dbReference>
<dbReference type="GO" id="GO:0008270">
    <property type="term" value="F:zinc ion binding"/>
    <property type="evidence" value="ECO:0007669"/>
    <property type="project" value="UniProtKB-UniRule"/>
</dbReference>
<evidence type="ECO:0000256" key="3">
    <source>
        <dbReference type="ARBA" id="ARBA00022737"/>
    </source>
</evidence>
<feature type="domain" description="C2H2-type" evidence="13">
    <location>
        <begin position="516"/>
        <end position="543"/>
    </location>
</feature>
<reference evidence="16" key="3">
    <citation type="submission" date="2019-08" db="EMBL/GenBank/DDBJ databases">
        <authorList>
            <consortium name="Photinus pyralis genome working group"/>
            <person name="Fallon T.R."/>
            <person name="Sander Lower S.E."/>
            <person name="Weng J.-K."/>
        </authorList>
    </citation>
    <scope>NUCLEOTIDE SEQUENCE</scope>
    <source>
        <strain evidence="16">1611_PpyrPB1</strain>
        <tissue evidence="16">Whole body</tissue>
    </source>
</reference>
<gene>
    <name evidence="16" type="ORF">PPYR_15722</name>
</gene>
<dbReference type="GO" id="GO:0005634">
    <property type="term" value="C:nucleus"/>
    <property type="evidence" value="ECO:0007669"/>
    <property type="project" value="UniProtKB-SubCell"/>
</dbReference>
<dbReference type="Proteomes" id="UP000327044">
    <property type="component" value="Unassembled WGS sequence"/>
</dbReference>
<accession>A0A1Y1KX68</accession>
<protein>
    <recommendedName>
        <fullName evidence="18">Protein krueppel</fullName>
    </recommendedName>
</protein>
<dbReference type="PROSITE" id="PS51915">
    <property type="entry name" value="ZAD"/>
    <property type="match status" value="1"/>
</dbReference>
<evidence type="ECO:0000256" key="4">
    <source>
        <dbReference type="ARBA" id="ARBA00022771"/>
    </source>
</evidence>
<feature type="domain" description="C2H2-type" evidence="13">
    <location>
        <begin position="268"/>
        <end position="295"/>
    </location>
</feature>
<reference evidence="16 17" key="2">
    <citation type="journal article" date="2018" name="Elife">
        <title>Firefly genomes illuminate parallel origins of bioluminescence in beetles.</title>
        <authorList>
            <person name="Fallon T.R."/>
            <person name="Lower S.E."/>
            <person name="Chang C.H."/>
            <person name="Bessho-Uehara M."/>
            <person name="Martin G.J."/>
            <person name="Bewick A.J."/>
            <person name="Behringer M."/>
            <person name="Debat H.J."/>
            <person name="Wong I."/>
            <person name="Day J.C."/>
            <person name="Suvorov A."/>
            <person name="Silva C.J."/>
            <person name="Stanger-Hall K.F."/>
            <person name="Hall D.W."/>
            <person name="Schmitz R.J."/>
            <person name="Nelson D.R."/>
            <person name="Lewis S.M."/>
            <person name="Shigenobu S."/>
            <person name="Bybee S.M."/>
            <person name="Larracuente A.M."/>
            <person name="Oba Y."/>
            <person name="Weng J.K."/>
        </authorList>
    </citation>
    <scope>NUCLEOTIDE SEQUENCE [LARGE SCALE GENOMIC DNA]</scope>
    <source>
        <strain evidence="16">1611_PpyrPB1</strain>
        <tissue evidence="16">Whole body</tissue>
    </source>
</reference>
<feature type="binding site" evidence="11">
    <location>
        <position position="61"/>
    </location>
    <ligand>
        <name>Zn(2+)</name>
        <dbReference type="ChEBI" id="CHEBI:29105"/>
    </ligand>
</feature>
<dbReference type="FunFam" id="3.30.160.60:FF:000322">
    <property type="entry name" value="GDNF-inducible zinc finger protein 1"/>
    <property type="match status" value="1"/>
</dbReference>
<keyword evidence="6" id="KW-0805">Transcription regulation</keyword>
<dbReference type="SMART" id="SM00355">
    <property type="entry name" value="ZnF_C2H2"/>
    <property type="match status" value="10"/>
</dbReference>
<feature type="domain" description="C2H2-type" evidence="13">
    <location>
        <begin position="154"/>
        <end position="182"/>
    </location>
</feature>
<evidence type="ECO:0000256" key="2">
    <source>
        <dbReference type="ARBA" id="ARBA00022723"/>
    </source>
</evidence>
<feature type="domain" description="C2H2-type" evidence="13">
    <location>
        <begin position="296"/>
        <end position="323"/>
    </location>
</feature>
<feature type="region of interest" description="Disordered" evidence="12">
    <location>
        <begin position="381"/>
        <end position="413"/>
    </location>
</feature>
<evidence type="ECO:0000256" key="11">
    <source>
        <dbReference type="PROSITE-ProRule" id="PRU01263"/>
    </source>
</evidence>
<dbReference type="InterPro" id="IPR012934">
    <property type="entry name" value="Znf_AD"/>
</dbReference>
<keyword evidence="7" id="KW-0238">DNA-binding</keyword>
<keyword evidence="17" id="KW-1185">Reference proteome</keyword>
<evidence type="ECO:0000256" key="7">
    <source>
        <dbReference type="ARBA" id="ARBA00023125"/>
    </source>
</evidence>
<feature type="binding site" evidence="11">
    <location>
        <position position="17"/>
    </location>
    <ligand>
        <name>Zn(2+)</name>
        <dbReference type="ChEBI" id="CHEBI:29105"/>
    </ligand>
</feature>
<dbReference type="FunFam" id="3.30.160.60:FF:001199">
    <property type="entry name" value="Zinc finger protein 771"/>
    <property type="match status" value="1"/>
</dbReference>
<dbReference type="InParanoid" id="A0A1Y1KX68"/>
<feature type="binding site" evidence="11">
    <location>
        <position position="14"/>
    </location>
    <ligand>
        <name>Zn(2+)</name>
        <dbReference type="ChEBI" id="CHEBI:29105"/>
    </ligand>
</feature>
<feature type="domain" description="C2H2-type" evidence="13">
    <location>
        <begin position="460"/>
        <end position="487"/>
    </location>
</feature>
<evidence type="ECO:0000256" key="10">
    <source>
        <dbReference type="PROSITE-ProRule" id="PRU00042"/>
    </source>
</evidence>
<feature type="domain" description="C2H2-type" evidence="13">
    <location>
        <begin position="212"/>
        <end position="239"/>
    </location>
</feature>
<dbReference type="PROSITE" id="PS50157">
    <property type="entry name" value="ZINC_FINGER_C2H2_2"/>
    <property type="match status" value="10"/>
</dbReference>
<evidence type="ECO:0000259" key="14">
    <source>
        <dbReference type="PROSITE" id="PS51915"/>
    </source>
</evidence>